<dbReference type="InterPro" id="IPR003615">
    <property type="entry name" value="HNH_nuc"/>
</dbReference>
<sequence length="456" mass="51892">MDRMDRMDRATSPDPTWRKLIGILDTMTDTAVKKLTNDLETPPPREMPSILDFGHDLDDRIEKIHGLFQKYYIEPTAHDVLCGLMLHESIITSPVVAELPEWLKGLDRFRRNFLGHLRSPVPEVPSPDFTNPTNTESAKPTLESTGGVKRKGPDVASPENKRSPKPHTGLIPRSTTERDKCVERDGNKCVLTGIKDPEVYHIVPFAWNKSMSNAKKAFNLRHNILYLFGPEFSEAVKADLHLKSDKTLVLGASDYAWNMVSLTPTAHDWWGKAYWGFDPVEVRPSKKTGKKKQWEAVLLFRWTYRHPSLRDEKRKGCPTLNMEKDEAGNSQLGEFLEEVRQWEKGQQAPNIQRPDGDDLFLHNSTTGDVRSGDQVIIKFGSEVDAQRFFRLMQIQWAYIRLHAMSAAAESVSLHDDETSSSGLVFGNLAYVDEQDSQERIQDWLMRATSPPPIRTS</sequence>
<keyword evidence="4" id="KW-1185">Reference proteome</keyword>
<dbReference type="AlphaFoldDB" id="A0A8K0SND4"/>
<feature type="domain" description="HNH nuclease" evidence="2">
    <location>
        <begin position="189"/>
        <end position="278"/>
    </location>
</feature>
<gene>
    <name evidence="3" type="ORF">B0I35DRAFT_439361</name>
</gene>
<dbReference type="OrthoDB" id="5416097at2759"/>
<organism evidence="3 4">
    <name type="scientific">Stachybotrys elegans</name>
    <dbReference type="NCBI Taxonomy" id="80388"/>
    <lineage>
        <taxon>Eukaryota</taxon>
        <taxon>Fungi</taxon>
        <taxon>Dikarya</taxon>
        <taxon>Ascomycota</taxon>
        <taxon>Pezizomycotina</taxon>
        <taxon>Sordariomycetes</taxon>
        <taxon>Hypocreomycetidae</taxon>
        <taxon>Hypocreales</taxon>
        <taxon>Stachybotryaceae</taxon>
        <taxon>Stachybotrys</taxon>
    </lineage>
</organism>
<evidence type="ECO:0000259" key="2">
    <source>
        <dbReference type="Pfam" id="PF13391"/>
    </source>
</evidence>
<reference evidence="3" key="1">
    <citation type="journal article" date="2021" name="Nat. Commun.">
        <title>Genetic determinants of endophytism in the Arabidopsis root mycobiome.</title>
        <authorList>
            <person name="Mesny F."/>
            <person name="Miyauchi S."/>
            <person name="Thiergart T."/>
            <person name="Pickel B."/>
            <person name="Atanasova L."/>
            <person name="Karlsson M."/>
            <person name="Huettel B."/>
            <person name="Barry K.W."/>
            <person name="Haridas S."/>
            <person name="Chen C."/>
            <person name="Bauer D."/>
            <person name="Andreopoulos W."/>
            <person name="Pangilinan J."/>
            <person name="LaButti K."/>
            <person name="Riley R."/>
            <person name="Lipzen A."/>
            <person name="Clum A."/>
            <person name="Drula E."/>
            <person name="Henrissat B."/>
            <person name="Kohler A."/>
            <person name="Grigoriev I.V."/>
            <person name="Martin F.M."/>
            <person name="Hacquard S."/>
        </authorList>
    </citation>
    <scope>NUCLEOTIDE SEQUENCE</scope>
    <source>
        <strain evidence="3">MPI-CAGE-CH-0235</strain>
    </source>
</reference>
<name>A0A8K0SND4_9HYPO</name>
<evidence type="ECO:0000313" key="3">
    <source>
        <dbReference type="EMBL" id="KAH7310572.1"/>
    </source>
</evidence>
<proteinExistence type="predicted"/>
<feature type="region of interest" description="Disordered" evidence="1">
    <location>
        <begin position="121"/>
        <end position="178"/>
    </location>
</feature>
<comment type="caution">
    <text evidence="3">The sequence shown here is derived from an EMBL/GenBank/DDBJ whole genome shotgun (WGS) entry which is preliminary data.</text>
</comment>
<dbReference type="Pfam" id="PF13391">
    <property type="entry name" value="HNH_2"/>
    <property type="match status" value="1"/>
</dbReference>
<protein>
    <recommendedName>
        <fullName evidence="2">HNH nuclease domain-containing protein</fullName>
    </recommendedName>
</protein>
<feature type="compositionally biased region" description="Polar residues" evidence="1">
    <location>
        <begin position="128"/>
        <end position="144"/>
    </location>
</feature>
<dbReference type="Proteomes" id="UP000813444">
    <property type="component" value="Unassembled WGS sequence"/>
</dbReference>
<dbReference type="EMBL" id="JAGPNK010000012">
    <property type="protein sequence ID" value="KAH7310572.1"/>
    <property type="molecule type" value="Genomic_DNA"/>
</dbReference>
<evidence type="ECO:0000256" key="1">
    <source>
        <dbReference type="SAM" id="MobiDB-lite"/>
    </source>
</evidence>
<evidence type="ECO:0000313" key="4">
    <source>
        <dbReference type="Proteomes" id="UP000813444"/>
    </source>
</evidence>
<accession>A0A8K0SND4</accession>